<feature type="chain" id="PRO_5012385557" evidence="5">
    <location>
        <begin position="26"/>
        <end position="262"/>
    </location>
</feature>
<evidence type="ECO:0000256" key="4">
    <source>
        <dbReference type="ARBA" id="ARBA00023136"/>
    </source>
</evidence>
<keyword evidence="3" id="KW-1133">Transmembrane helix</keyword>
<feature type="domain" description="NarX-like N-terminal" evidence="6">
    <location>
        <begin position="151"/>
        <end position="232"/>
    </location>
</feature>
<keyword evidence="2" id="KW-0812">Transmembrane</keyword>
<evidence type="ECO:0000259" key="6">
    <source>
        <dbReference type="Pfam" id="PF13675"/>
    </source>
</evidence>
<dbReference type="AlphaFoldDB" id="A0A1K2H9H2"/>
<proteinExistence type="predicted"/>
<evidence type="ECO:0000313" key="8">
    <source>
        <dbReference type="Proteomes" id="UP000186513"/>
    </source>
</evidence>
<dbReference type="GO" id="GO:0016020">
    <property type="term" value="C:membrane"/>
    <property type="evidence" value="ECO:0007669"/>
    <property type="project" value="UniProtKB-SubCell"/>
</dbReference>
<evidence type="ECO:0000256" key="2">
    <source>
        <dbReference type="ARBA" id="ARBA00022692"/>
    </source>
</evidence>
<dbReference type="RefSeq" id="WP_072427613.1">
    <property type="nucleotide sequence ID" value="NZ_FPKR01000003.1"/>
</dbReference>
<keyword evidence="8" id="KW-1185">Reference proteome</keyword>
<sequence length="262" mass="28787">MSLRFSKLLFAASLVLAPALLPLMAGTTQSASALDAINLAGRQRMLSQRIVKNYTQLGLGVLSEAAERQLRDSVARFDASQQQLQQQLAPWPASQDELARLAAEWQRLKPMLAQRPGRDSSRQVEQQAEAVLGASHVLTLSLQEQSGTDSGRWVNLAGRTRMLSQRLAKYALLQKLGVDGAVQRDATEQARTELGGALDSLQRAPVNSPAIRRQLELAKQQWQFLENALNQPQGDVAHIATTSERLVEVMDEVTRLYSAGPK</sequence>
<evidence type="ECO:0000256" key="3">
    <source>
        <dbReference type="ARBA" id="ARBA00022989"/>
    </source>
</evidence>
<dbReference type="InterPro" id="IPR042295">
    <property type="entry name" value="NarX-like_N_sf"/>
</dbReference>
<dbReference type="OrthoDB" id="952521at2"/>
<dbReference type="Gene3D" id="1.20.120.960">
    <property type="entry name" value="Histidine kinase NarX, sensor domain"/>
    <property type="match status" value="1"/>
</dbReference>
<evidence type="ECO:0000256" key="5">
    <source>
        <dbReference type="SAM" id="SignalP"/>
    </source>
</evidence>
<dbReference type="Pfam" id="PF13675">
    <property type="entry name" value="PilJ"/>
    <property type="match status" value="2"/>
</dbReference>
<keyword evidence="5" id="KW-0732">Signal</keyword>
<reference evidence="7 8" key="1">
    <citation type="submission" date="2016-11" db="EMBL/GenBank/DDBJ databases">
        <authorList>
            <person name="Jaros S."/>
            <person name="Januszkiewicz K."/>
            <person name="Wedrychowicz H."/>
        </authorList>
    </citation>
    <scope>NUCLEOTIDE SEQUENCE [LARGE SCALE GENOMIC DNA]</scope>
    <source>
        <strain evidence="7 8">DSM 18899</strain>
    </source>
</reference>
<keyword evidence="4" id="KW-0472">Membrane</keyword>
<protein>
    <submittedName>
        <fullName evidence="7">Type IV pili methyl-accepting chemotaxis transducer N-term</fullName>
    </submittedName>
</protein>
<dbReference type="InterPro" id="IPR029095">
    <property type="entry name" value="NarX-like_N"/>
</dbReference>
<name>A0A1K2H9H2_9NEIS</name>
<dbReference type="EMBL" id="FPKR01000003">
    <property type="protein sequence ID" value="SFZ73439.1"/>
    <property type="molecule type" value="Genomic_DNA"/>
</dbReference>
<gene>
    <name evidence="7" type="ORF">SAMN02745887_00825</name>
</gene>
<feature type="signal peptide" evidence="5">
    <location>
        <begin position="1"/>
        <end position="25"/>
    </location>
</feature>
<dbReference type="STRING" id="1121279.SAMN02745887_00825"/>
<evidence type="ECO:0000313" key="7">
    <source>
        <dbReference type="EMBL" id="SFZ73439.1"/>
    </source>
</evidence>
<feature type="domain" description="NarX-like N-terminal" evidence="6">
    <location>
        <begin position="28"/>
        <end position="125"/>
    </location>
</feature>
<evidence type="ECO:0000256" key="1">
    <source>
        <dbReference type="ARBA" id="ARBA00004141"/>
    </source>
</evidence>
<organism evidence="7 8">
    <name type="scientific">Chitinimonas taiwanensis DSM 18899</name>
    <dbReference type="NCBI Taxonomy" id="1121279"/>
    <lineage>
        <taxon>Bacteria</taxon>
        <taxon>Pseudomonadati</taxon>
        <taxon>Pseudomonadota</taxon>
        <taxon>Betaproteobacteria</taxon>
        <taxon>Neisseriales</taxon>
        <taxon>Chitinibacteraceae</taxon>
        <taxon>Chitinimonas</taxon>
    </lineage>
</organism>
<comment type="subcellular location">
    <subcellularLocation>
        <location evidence="1">Membrane</location>
        <topology evidence="1">Multi-pass membrane protein</topology>
    </subcellularLocation>
</comment>
<accession>A0A1K2H9H2</accession>
<dbReference type="Proteomes" id="UP000186513">
    <property type="component" value="Unassembled WGS sequence"/>
</dbReference>